<dbReference type="PANTHER" id="PTHR33067">
    <property type="entry name" value="RNA-DIRECTED DNA POLYMERASE-RELATED"/>
    <property type="match status" value="1"/>
</dbReference>
<reference evidence="1 2" key="1">
    <citation type="journal article" date="2018" name="Front. Plant Sci.">
        <title>Red Clover (Trifolium pratense) and Zigzag Clover (T. medium) - A Picture of Genomic Similarities and Differences.</title>
        <authorList>
            <person name="Dluhosova J."/>
            <person name="Istvanek J."/>
            <person name="Nedelnik J."/>
            <person name="Repkova J."/>
        </authorList>
    </citation>
    <scope>NUCLEOTIDE SEQUENCE [LARGE SCALE GENOMIC DNA]</scope>
    <source>
        <strain evidence="2">cv. 10/8</strain>
        <tissue evidence="1">Leaf</tissue>
    </source>
</reference>
<dbReference type="Proteomes" id="UP000265520">
    <property type="component" value="Unassembled WGS sequence"/>
</dbReference>
<dbReference type="AlphaFoldDB" id="A0A392QAF2"/>
<organism evidence="1 2">
    <name type="scientific">Trifolium medium</name>
    <dbReference type="NCBI Taxonomy" id="97028"/>
    <lineage>
        <taxon>Eukaryota</taxon>
        <taxon>Viridiplantae</taxon>
        <taxon>Streptophyta</taxon>
        <taxon>Embryophyta</taxon>
        <taxon>Tracheophyta</taxon>
        <taxon>Spermatophyta</taxon>
        <taxon>Magnoliopsida</taxon>
        <taxon>eudicotyledons</taxon>
        <taxon>Gunneridae</taxon>
        <taxon>Pentapetalae</taxon>
        <taxon>rosids</taxon>
        <taxon>fabids</taxon>
        <taxon>Fabales</taxon>
        <taxon>Fabaceae</taxon>
        <taxon>Papilionoideae</taxon>
        <taxon>50 kb inversion clade</taxon>
        <taxon>NPAAA clade</taxon>
        <taxon>Hologalegina</taxon>
        <taxon>IRL clade</taxon>
        <taxon>Trifolieae</taxon>
        <taxon>Trifolium</taxon>
    </lineage>
</organism>
<evidence type="ECO:0000313" key="1">
    <source>
        <dbReference type="EMBL" id="MCI21311.1"/>
    </source>
</evidence>
<protein>
    <submittedName>
        <fullName evidence="1">Uncharacterized protein</fullName>
    </submittedName>
</protein>
<comment type="caution">
    <text evidence="1">The sequence shown here is derived from an EMBL/GenBank/DDBJ whole genome shotgun (WGS) entry which is preliminary data.</text>
</comment>
<dbReference type="EMBL" id="LXQA010124283">
    <property type="protein sequence ID" value="MCI21311.1"/>
    <property type="molecule type" value="Genomic_DNA"/>
</dbReference>
<feature type="non-terminal residue" evidence="1">
    <location>
        <position position="136"/>
    </location>
</feature>
<dbReference type="CDD" id="cd00303">
    <property type="entry name" value="retropepsin_like"/>
    <property type="match status" value="1"/>
</dbReference>
<sequence>MTLEEAYIEFMGELEEYYEKEKAQAEDRTECLQRKLPTKQKDPGTFTIPFCFGKVQGKALCDLGSSISLMSLHFAKKWEIGEIDKTHTREIVLADHSVLRPSGIIRDAIVKIKDLIFPVDFIIIDVEEDADVPVIL</sequence>
<proteinExistence type="predicted"/>
<evidence type="ECO:0000313" key="2">
    <source>
        <dbReference type="Proteomes" id="UP000265520"/>
    </source>
</evidence>
<accession>A0A392QAF2</accession>
<keyword evidence="2" id="KW-1185">Reference proteome</keyword>
<dbReference type="Gene3D" id="2.40.70.10">
    <property type="entry name" value="Acid Proteases"/>
    <property type="match status" value="1"/>
</dbReference>
<name>A0A392QAF2_9FABA</name>
<dbReference type="InterPro" id="IPR021109">
    <property type="entry name" value="Peptidase_aspartic_dom_sf"/>
</dbReference>
<dbReference type="PANTHER" id="PTHR33067:SF9">
    <property type="entry name" value="RNA-DIRECTED DNA POLYMERASE"/>
    <property type="match status" value="1"/>
</dbReference>